<dbReference type="PANTHER" id="PTHR32552:SF89">
    <property type="entry name" value="CATECHOLATE SIDEROPHORE RECEPTOR FIU"/>
    <property type="match status" value="1"/>
</dbReference>
<evidence type="ECO:0000256" key="6">
    <source>
        <dbReference type="ARBA" id="ARBA00022729"/>
    </source>
</evidence>
<dbReference type="Pfam" id="PF07715">
    <property type="entry name" value="Plug"/>
    <property type="match status" value="1"/>
</dbReference>
<feature type="chain" id="PRO_5046988602" evidence="14">
    <location>
        <begin position="24"/>
        <end position="840"/>
    </location>
</feature>
<gene>
    <name evidence="17" type="ORF">ACFOOT_12945</name>
</gene>
<dbReference type="Pfam" id="PF00593">
    <property type="entry name" value="TonB_dep_Rec_b-barrel"/>
    <property type="match status" value="1"/>
</dbReference>
<keyword evidence="7" id="KW-0408">Iron</keyword>
<evidence type="ECO:0000256" key="5">
    <source>
        <dbReference type="ARBA" id="ARBA00022692"/>
    </source>
</evidence>
<dbReference type="InterPro" id="IPR036942">
    <property type="entry name" value="Beta-barrel_TonB_sf"/>
</dbReference>
<organism evidence="17 18">
    <name type="scientific">Novosphingobium pokkalii</name>
    <dbReference type="NCBI Taxonomy" id="1770194"/>
    <lineage>
        <taxon>Bacteria</taxon>
        <taxon>Pseudomonadati</taxon>
        <taxon>Pseudomonadota</taxon>
        <taxon>Alphaproteobacteria</taxon>
        <taxon>Sphingomonadales</taxon>
        <taxon>Sphingomonadaceae</taxon>
        <taxon>Novosphingobium</taxon>
    </lineage>
</organism>
<dbReference type="InterPro" id="IPR012910">
    <property type="entry name" value="Plug_dom"/>
</dbReference>
<evidence type="ECO:0000256" key="1">
    <source>
        <dbReference type="ARBA" id="ARBA00004571"/>
    </source>
</evidence>
<evidence type="ECO:0000256" key="2">
    <source>
        <dbReference type="ARBA" id="ARBA00022448"/>
    </source>
</evidence>
<evidence type="ECO:0000259" key="15">
    <source>
        <dbReference type="Pfam" id="PF00593"/>
    </source>
</evidence>
<evidence type="ECO:0000256" key="11">
    <source>
        <dbReference type="ARBA" id="ARBA00023237"/>
    </source>
</evidence>
<feature type="domain" description="TonB-dependent receptor plug" evidence="16">
    <location>
        <begin position="71"/>
        <end position="182"/>
    </location>
</feature>
<comment type="subcellular location">
    <subcellularLocation>
        <location evidence="1 12">Cell outer membrane</location>
        <topology evidence="1 12">Multi-pass membrane protein</topology>
    </subcellularLocation>
</comment>
<dbReference type="InterPro" id="IPR039426">
    <property type="entry name" value="TonB-dep_rcpt-like"/>
</dbReference>
<keyword evidence="8" id="KW-0406">Ion transport</keyword>
<keyword evidence="4" id="KW-0410">Iron transport</keyword>
<dbReference type="Proteomes" id="UP001595683">
    <property type="component" value="Unassembled WGS sequence"/>
</dbReference>
<dbReference type="PROSITE" id="PS52016">
    <property type="entry name" value="TONB_DEPENDENT_REC_3"/>
    <property type="match status" value="1"/>
</dbReference>
<evidence type="ECO:0000256" key="12">
    <source>
        <dbReference type="PROSITE-ProRule" id="PRU01360"/>
    </source>
</evidence>
<keyword evidence="11 12" id="KW-0998">Cell outer membrane</keyword>
<comment type="caution">
    <text evidence="17">The sequence shown here is derived from an EMBL/GenBank/DDBJ whole genome shotgun (WGS) entry which is preliminary data.</text>
</comment>
<keyword evidence="5 12" id="KW-0812">Transmembrane</keyword>
<name>A0ABV7V4K6_9SPHN</name>
<protein>
    <submittedName>
        <fullName evidence="17">TonB-dependent receptor domain-containing protein</fullName>
    </submittedName>
</protein>
<keyword evidence="17" id="KW-0675">Receptor</keyword>
<keyword evidence="3 12" id="KW-1134">Transmembrane beta strand</keyword>
<accession>A0ABV7V4K6</accession>
<dbReference type="PANTHER" id="PTHR32552">
    <property type="entry name" value="FERRICHROME IRON RECEPTOR-RELATED"/>
    <property type="match status" value="1"/>
</dbReference>
<evidence type="ECO:0000256" key="9">
    <source>
        <dbReference type="ARBA" id="ARBA00023077"/>
    </source>
</evidence>
<evidence type="ECO:0000313" key="18">
    <source>
        <dbReference type="Proteomes" id="UP001595683"/>
    </source>
</evidence>
<evidence type="ECO:0000256" key="8">
    <source>
        <dbReference type="ARBA" id="ARBA00023065"/>
    </source>
</evidence>
<evidence type="ECO:0000256" key="4">
    <source>
        <dbReference type="ARBA" id="ARBA00022496"/>
    </source>
</evidence>
<evidence type="ECO:0000313" key="17">
    <source>
        <dbReference type="EMBL" id="MFC3672329.1"/>
    </source>
</evidence>
<sequence length="840" mass="88660">MKAPNLVAGCAILALALASAAHAAPAGAAAESVAPEAAEPAPSEAAAATGAEPARKVEVFSTGVAKGRDRLDSAISTSALRGEDIVRFGPRSAGDVLRTLPGLRVESGIGEGNNNYTVRGLPLAAGGSKYMQIQEDGLPLLEFGDLFNAGSDVYLRNDFNVAAIEVIRGGSASTFASDSPGGLINFMSKTGDNPGGAVQVSSGLNYDEKRVDFDYGARLSDNLRFHLGGFYRSGEGPRRIGMTGWRGGQVKFNITRSFANGYIRLYAKLLDDRSPTYAPYPVAISGTNDNPVYTNLPNFDIRRDSVLSPYLGPVVTLDSANQPAAYPLATGQHAVSKALGLEAEFEVGGFTISDKLRYASNSGDFDRAFNSSINTVSAFAAAHGGAGATAAYATGPRAGQAIDASVNGNGLLALYYVSYLQVRSLDNFTNDLRATRVWKVGGGNLTTTLGVYAASQALDTTWLHTAMDIDVAGRGQTAMVNVFNSAGVAQTLNGYYAFGRGRSGQFRRLFDVTYGVLAPYGSINYHIGKLAIGGSVRFDSGRVRGSLYGADLGGGRLGVTSYDMNRDGQITGPEAAVAMLPLTQPAPVNYNYSYVSYSTGVNYRVAEPFSVFARYSRGGRANADKILFTPLVDTASGAVTDPRGKYDAVRQLEGGFKFRKGGITLNVTGFTADADDHNVLNGSANRTDRTYHASGVEVEGGVERGVFRLAYGATYTKARITIDRLDPTLTGKEPRHQPTWTFSATPEVDLGKVAAGASLVTITSSYAQDSNLLKMPGFTTVNVFAQVRPAKGVYLTFNVNNLFDAMGIFEVAQSTVPASGLGFARSITGRTLSTSLGFNF</sequence>
<dbReference type="Gene3D" id="2.170.130.10">
    <property type="entry name" value="TonB-dependent receptor, plug domain"/>
    <property type="match status" value="1"/>
</dbReference>
<dbReference type="SUPFAM" id="SSF56935">
    <property type="entry name" value="Porins"/>
    <property type="match status" value="1"/>
</dbReference>
<evidence type="ECO:0000256" key="10">
    <source>
        <dbReference type="ARBA" id="ARBA00023136"/>
    </source>
</evidence>
<dbReference type="RefSeq" id="WP_191324109.1">
    <property type="nucleotide sequence ID" value="NZ_BMZP01000007.1"/>
</dbReference>
<dbReference type="Gene3D" id="2.40.170.20">
    <property type="entry name" value="TonB-dependent receptor, beta-barrel domain"/>
    <property type="match status" value="1"/>
</dbReference>
<evidence type="ECO:0000256" key="14">
    <source>
        <dbReference type="SAM" id="SignalP"/>
    </source>
</evidence>
<keyword evidence="9 13" id="KW-0798">TonB box</keyword>
<evidence type="ECO:0000256" key="13">
    <source>
        <dbReference type="RuleBase" id="RU003357"/>
    </source>
</evidence>
<dbReference type="InterPro" id="IPR037066">
    <property type="entry name" value="Plug_dom_sf"/>
</dbReference>
<dbReference type="EMBL" id="JBHRYE010000021">
    <property type="protein sequence ID" value="MFC3672329.1"/>
    <property type="molecule type" value="Genomic_DNA"/>
</dbReference>
<keyword evidence="10 12" id="KW-0472">Membrane</keyword>
<evidence type="ECO:0000259" key="16">
    <source>
        <dbReference type="Pfam" id="PF07715"/>
    </source>
</evidence>
<comment type="similarity">
    <text evidence="12 13">Belongs to the TonB-dependent receptor family.</text>
</comment>
<feature type="signal peptide" evidence="14">
    <location>
        <begin position="1"/>
        <end position="23"/>
    </location>
</feature>
<reference evidence="18" key="1">
    <citation type="journal article" date="2019" name="Int. J. Syst. Evol. Microbiol.">
        <title>The Global Catalogue of Microorganisms (GCM) 10K type strain sequencing project: providing services to taxonomists for standard genome sequencing and annotation.</title>
        <authorList>
            <consortium name="The Broad Institute Genomics Platform"/>
            <consortium name="The Broad Institute Genome Sequencing Center for Infectious Disease"/>
            <person name="Wu L."/>
            <person name="Ma J."/>
        </authorList>
    </citation>
    <scope>NUCLEOTIDE SEQUENCE [LARGE SCALE GENOMIC DNA]</scope>
    <source>
        <strain evidence="18">KCTC 42224</strain>
    </source>
</reference>
<feature type="domain" description="TonB-dependent receptor-like beta-barrel" evidence="15">
    <location>
        <begin position="444"/>
        <end position="802"/>
    </location>
</feature>
<dbReference type="InterPro" id="IPR000531">
    <property type="entry name" value="Beta-barrel_TonB"/>
</dbReference>
<keyword evidence="6 14" id="KW-0732">Signal</keyword>
<keyword evidence="2 12" id="KW-0813">Transport</keyword>
<evidence type="ECO:0000256" key="7">
    <source>
        <dbReference type="ARBA" id="ARBA00023004"/>
    </source>
</evidence>
<proteinExistence type="inferred from homology"/>
<keyword evidence="18" id="KW-1185">Reference proteome</keyword>
<evidence type="ECO:0000256" key="3">
    <source>
        <dbReference type="ARBA" id="ARBA00022452"/>
    </source>
</evidence>